<evidence type="ECO:0000313" key="4">
    <source>
        <dbReference type="Proteomes" id="UP000245283"/>
    </source>
</evidence>
<feature type="domain" description="LytR/CpsA/Psr regulator C-terminal" evidence="2">
    <location>
        <begin position="93"/>
        <end position="179"/>
    </location>
</feature>
<keyword evidence="1" id="KW-1133">Transmembrane helix</keyword>
<evidence type="ECO:0000256" key="1">
    <source>
        <dbReference type="SAM" id="Phobius"/>
    </source>
</evidence>
<dbReference type="EMBL" id="QETB01000001">
    <property type="protein sequence ID" value="PWF27754.1"/>
    <property type="molecule type" value="Genomic_DNA"/>
</dbReference>
<feature type="transmembrane region" description="Helical" evidence="1">
    <location>
        <begin position="34"/>
        <end position="57"/>
    </location>
</feature>
<name>A0A2V1KGC0_9ACTO</name>
<gene>
    <name evidence="3" type="ORF">DD236_01645</name>
</gene>
<accession>A0A2V1KGC0</accession>
<reference evidence="4" key="1">
    <citation type="submission" date="2018-05" db="EMBL/GenBank/DDBJ databases">
        <authorList>
            <person name="Li Y."/>
        </authorList>
    </citation>
    <scope>NUCLEOTIDE SEQUENCE [LARGE SCALE GENOMIC DNA]</scope>
    <source>
        <strain evidence="4">sk1b4</strain>
    </source>
</reference>
<comment type="caution">
    <text evidence="3">The sequence shown here is derived from an EMBL/GenBank/DDBJ whole genome shotgun (WGS) entry which is preliminary data.</text>
</comment>
<sequence length="212" mass="23003">MQNCSLSATVYPVSNGNVTAREEYRRRIQQRQTVVFGTVSAIMAVLLLLAMLVWSGVIPFPFKRDFSEAPDPNEIITPCLPEGATDPVDLAKINVNIYNSTTRTGLAGEVAGSLEKLDIVVSNTDNWGGESLQEPARIRTGSAGVEAAYTLAQFIPDAVIQFSPDQTTETLDVVIGADWDGRLTTKQVAKEYPEGKLENVPECTPLEEAADN</sequence>
<evidence type="ECO:0000259" key="2">
    <source>
        <dbReference type="Pfam" id="PF13399"/>
    </source>
</evidence>
<keyword evidence="1" id="KW-0472">Membrane</keyword>
<dbReference type="Pfam" id="PF13399">
    <property type="entry name" value="LytR_C"/>
    <property type="match status" value="1"/>
</dbReference>
<dbReference type="Gene3D" id="3.30.70.2390">
    <property type="match status" value="1"/>
</dbReference>
<dbReference type="AlphaFoldDB" id="A0A2V1KGC0"/>
<proteinExistence type="predicted"/>
<dbReference type="InterPro" id="IPR027381">
    <property type="entry name" value="LytR/CpsA/Psr_C"/>
</dbReference>
<dbReference type="Proteomes" id="UP000245283">
    <property type="component" value="Unassembled WGS sequence"/>
</dbReference>
<protein>
    <recommendedName>
        <fullName evidence="2">LytR/CpsA/Psr regulator C-terminal domain-containing protein</fullName>
    </recommendedName>
</protein>
<organism evidence="3 4">
    <name type="scientific">Ancrocorticia populi</name>
    <dbReference type="NCBI Taxonomy" id="2175228"/>
    <lineage>
        <taxon>Bacteria</taxon>
        <taxon>Bacillati</taxon>
        <taxon>Actinomycetota</taxon>
        <taxon>Actinomycetes</taxon>
        <taxon>Actinomycetales</taxon>
        <taxon>Actinomycetaceae</taxon>
        <taxon>Ancrocorticia</taxon>
    </lineage>
</organism>
<keyword evidence="1" id="KW-0812">Transmembrane</keyword>
<evidence type="ECO:0000313" key="3">
    <source>
        <dbReference type="EMBL" id="PWF27754.1"/>
    </source>
</evidence>
<keyword evidence="4" id="KW-1185">Reference proteome</keyword>